<reference evidence="2 3" key="1">
    <citation type="submission" date="2023-05" db="EMBL/GenBank/DDBJ databases">
        <title>B98-5 Cell Line De Novo Hybrid Assembly: An Optical Mapping Approach.</title>
        <authorList>
            <person name="Kananen K."/>
            <person name="Auerbach J.A."/>
            <person name="Kautto E."/>
            <person name="Blachly J.S."/>
        </authorList>
    </citation>
    <scope>NUCLEOTIDE SEQUENCE [LARGE SCALE GENOMIC DNA]</scope>
    <source>
        <strain evidence="2">B95-8</strain>
        <tissue evidence="2">Cell line</tissue>
    </source>
</reference>
<comment type="caution">
    <text evidence="2">The sequence shown here is derived from an EMBL/GenBank/DDBJ whole genome shotgun (WGS) entry which is preliminary data.</text>
</comment>
<evidence type="ECO:0000313" key="2">
    <source>
        <dbReference type="EMBL" id="KAK2120471.1"/>
    </source>
</evidence>
<gene>
    <name evidence="2" type="ORF">P7K49_001857</name>
</gene>
<accession>A0ABQ9WGM5</accession>
<organism evidence="2 3">
    <name type="scientific">Saguinus oedipus</name>
    <name type="common">Cotton-top tamarin</name>
    <name type="synonym">Oedipomidas oedipus</name>
    <dbReference type="NCBI Taxonomy" id="9490"/>
    <lineage>
        <taxon>Eukaryota</taxon>
        <taxon>Metazoa</taxon>
        <taxon>Chordata</taxon>
        <taxon>Craniata</taxon>
        <taxon>Vertebrata</taxon>
        <taxon>Euteleostomi</taxon>
        <taxon>Mammalia</taxon>
        <taxon>Eutheria</taxon>
        <taxon>Euarchontoglires</taxon>
        <taxon>Primates</taxon>
        <taxon>Haplorrhini</taxon>
        <taxon>Platyrrhini</taxon>
        <taxon>Cebidae</taxon>
        <taxon>Callitrichinae</taxon>
        <taxon>Saguinus</taxon>
    </lineage>
</organism>
<name>A0ABQ9WGM5_SAGOE</name>
<evidence type="ECO:0000256" key="1">
    <source>
        <dbReference type="SAM" id="MobiDB-lite"/>
    </source>
</evidence>
<sequence length="78" mass="7691">MLEICLKLVGCKSKKGLSSSSSCYLEVAARPPAAAGHFIGLAARVLLSAPSPGAAGGSTLDGDRGVPGLHTVGSAEKV</sequence>
<evidence type="ECO:0000313" key="3">
    <source>
        <dbReference type="Proteomes" id="UP001266305"/>
    </source>
</evidence>
<proteinExistence type="predicted"/>
<feature type="region of interest" description="Disordered" evidence="1">
    <location>
        <begin position="54"/>
        <end position="78"/>
    </location>
</feature>
<dbReference type="Proteomes" id="UP001266305">
    <property type="component" value="Unassembled WGS sequence"/>
</dbReference>
<dbReference type="EMBL" id="JASSZA010000001">
    <property type="protein sequence ID" value="KAK2120471.1"/>
    <property type="molecule type" value="Genomic_DNA"/>
</dbReference>
<keyword evidence="3" id="KW-1185">Reference proteome</keyword>
<protein>
    <submittedName>
        <fullName evidence="2">Uncharacterized protein</fullName>
    </submittedName>
</protein>